<comment type="caution">
    <text evidence="1">The sequence shown here is derived from an EMBL/GenBank/DDBJ whole genome shotgun (WGS) entry which is preliminary data.</text>
</comment>
<proteinExistence type="predicted"/>
<gene>
    <name evidence="1" type="ORF">BBV17_03775</name>
</gene>
<evidence type="ECO:0000313" key="1">
    <source>
        <dbReference type="EMBL" id="OHX39224.1"/>
    </source>
</evidence>
<reference evidence="1 2" key="1">
    <citation type="submission" date="2016-07" db="EMBL/GenBank/DDBJ databases">
        <title>Bacillus oceanisediminis whole genome.</title>
        <authorList>
            <person name="Pal Y."/>
            <person name="Verma A."/>
            <person name="Mual P."/>
            <person name="Srinivasan K."/>
        </authorList>
    </citation>
    <scope>NUCLEOTIDE SEQUENCE [LARGE SCALE GENOMIC DNA]</scope>
    <source>
        <strain evidence="1 2">Bhandara28</strain>
    </source>
</reference>
<evidence type="ECO:0000313" key="2">
    <source>
        <dbReference type="Proteomes" id="UP000180194"/>
    </source>
</evidence>
<protein>
    <submittedName>
        <fullName evidence="1">Uncharacterized protein</fullName>
    </submittedName>
</protein>
<name>A0ABX3CJD5_9BACI</name>
<dbReference type="Proteomes" id="UP000180194">
    <property type="component" value="Unassembled WGS sequence"/>
</dbReference>
<keyword evidence="2" id="KW-1185">Reference proteome</keyword>
<dbReference type="EMBL" id="MBRJ01000078">
    <property type="protein sequence ID" value="OHX39224.1"/>
    <property type="molecule type" value="Genomic_DNA"/>
</dbReference>
<accession>A0ABX3CJD5</accession>
<organism evidence="1 2">
    <name type="scientific">Cytobacillus oceanisediminis</name>
    <dbReference type="NCBI Taxonomy" id="665099"/>
    <lineage>
        <taxon>Bacteria</taxon>
        <taxon>Bacillati</taxon>
        <taxon>Bacillota</taxon>
        <taxon>Bacilli</taxon>
        <taxon>Bacillales</taxon>
        <taxon>Bacillaceae</taxon>
        <taxon>Cytobacillus</taxon>
    </lineage>
</organism>
<dbReference type="RefSeq" id="WP_071160224.1">
    <property type="nucleotide sequence ID" value="NZ_MBRJ01000078.1"/>
</dbReference>
<sequence length="78" mass="8831">MISLDEFRKNKEGRITPKALIEHLLANIDQVDTVGYVIKKKDGIIDAGWSETTHLEALGLYELGKNRIIFDMGEDETL</sequence>